<organism evidence="1 2">
    <name type="scientific">Mythimna loreyi</name>
    <dbReference type="NCBI Taxonomy" id="667449"/>
    <lineage>
        <taxon>Eukaryota</taxon>
        <taxon>Metazoa</taxon>
        <taxon>Ecdysozoa</taxon>
        <taxon>Arthropoda</taxon>
        <taxon>Hexapoda</taxon>
        <taxon>Insecta</taxon>
        <taxon>Pterygota</taxon>
        <taxon>Neoptera</taxon>
        <taxon>Endopterygota</taxon>
        <taxon>Lepidoptera</taxon>
        <taxon>Glossata</taxon>
        <taxon>Ditrysia</taxon>
        <taxon>Noctuoidea</taxon>
        <taxon>Noctuidae</taxon>
        <taxon>Noctuinae</taxon>
        <taxon>Hadenini</taxon>
        <taxon>Mythimna</taxon>
    </lineage>
</organism>
<name>A0ACC2Q1Z6_9NEOP</name>
<keyword evidence="2" id="KW-1185">Reference proteome</keyword>
<dbReference type="Proteomes" id="UP001231649">
    <property type="component" value="Chromosome 30"/>
</dbReference>
<gene>
    <name evidence="1" type="ORF">PYW08_012215</name>
</gene>
<evidence type="ECO:0000313" key="1">
    <source>
        <dbReference type="EMBL" id="KAJ8704895.1"/>
    </source>
</evidence>
<comment type="caution">
    <text evidence="1">The sequence shown here is derived from an EMBL/GenBank/DDBJ whole genome shotgun (WGS) entry which is preliminary data.</text>
</comment>
<dbReference type="EMBL" id="CM056806">
    <property type="protein sequence ID" value="KAJ8704895.1"/>
    <property type="molecule type" value="Genomic_DNA"/>
</dbReference>
<sequence length="318" mass="37292">MKSFLFFASMLSLLIEATLPANPMESMEKRVKNLKREILDEMKDDIGTHDIEVYKDIYEYIENSYKTTTPASTRRPNLDVLRELEPKRTTPEKFMGSPEKMDTISPLKIKNHKSKKAKRQSSKKKKKQNTEIFYRRAYFDTNVRDKPQKWTHCLDLLSPYLNGFLSNVSESKSIRATHLNVRRLVYLLGLNMTEATNEDIRAVLYEISRLQLRLFQWEVDAMRAVMNVIIQDYRHDFKGLKYGIKTLFANWKLNTSNLTRVLSQSRIFRPPCLKVTEYGGSTVTPRSDRSMFTKKPSKPKCNNRRQNGGNEECLDYYD</sequence>
<reference evidence="1" key="1">
    <citation type="submission" date="2023-03" db="EMBL/GenBank/DDBJ databases">
        <title>Chromosome-level genomes of two armyworms, Mythimna separata and Mythimna loreyi, provide insights into the biosynthesis and reception of sex pheromones.</title>
        <authorList>
            <person name="Zhao H."/>
        </authorList>
    </citation>
    <scope>NUCLEOTIDE SEQUENCE</scope>
    <source>
        <strain evidence="1">BeijingLab</strain>
    </source>
</reference>
<protein>
    <submittedName>
        <fullName evidence="1">Uncharacterized protein</fullName>
    </submittedName>
</protein>
<accession>A0ACC2Q1Z6</accession>
<evidence type="ECO:0000313" key="2">
    <source>
        <dbReference type="Proteomes" id="UP001231649"/>
    </source>
</evidence>
<proteinExistence type="predicted"/>